<dbReference type="SUPFAM" id="SSF55931">
    <property type="entry name" value="Glutamine synthetase/guanido kinase"/>
    <property type="match status" value="1"/>
</dbReference>
<evidence type="ECO:0000256" key="3">
    <source>
        <dbReference type="ARBA" id="ARBA00022741"/>
    </source>
</evidence>
<proteinExistence type="inferred from homology"/>
<keyword evidence="2" id="KW-0436">Ligase</keyword>
<dbReference type="GO" id="GO:0005524">
    <property type="term" value="F:ATP binding"/>
    <property type="evidence" value="ECO:0007669"/>
    <property type="project" value="UniProtKB-KW"/>
</dbReference>
<dbReference type="AlphaFoldDB" id="A0AAJ5ZKA8"/>
<evidence type="ECO:0000256" key="5">
    <source>
        <dbReference type="PROSITE-ProRule" id="PRU01330"/>
    </source>
</evidence>
<keyword evidence="3" id="KW-0547">Nucleotide-binding</keyword>
<reference evidence="10" key="2">
    <citation type="journal article" date="2023" name="Nat. Commun.">
        <title>Cultivation of marine bacteria of the SAR202 clade.</title>
        <authorList>
            <person name="Lim Y."/>
            <person name="Seo J.H."/>
            <person name="Giovannoni S.J."/>
            <person name="Kang I."/>
            <person name="Cho J.C."/>
        </authorList>
    </citation>
    <scope>NUCLEOTIDE SEQUENCE</scope>
    <source>
        <strain evidence="10">JH1073</strain>
    </source>
</reference>
<dbReference type="Gene3D" id="3.10.20.70">
    <property type="entry name" value="Glutamine synthetase, N-terminal domain"/>
    <property type="match status" value="1"/>
</dbReference>
<dbReference type="SMART" id="SM01230">
    <property type="entry name" value="Gln-synt_C"/>
    <property type="match status" value="1"/>
</dbReference>
<feature type="domain" description="GS catalytic" evidence="8">
    <location>
        <begin position="119"/>
        <end position="454"/>
    </location>
</feature>
<dbReference type="Proteomes" id="UP001321249">
    <property type="component" value="Unassembled WGS sequence"/>
</dbReference>
<sequence length="454" mass="51058">MTQTPENTRQRIDEEAIKYVLMSAREHDVKFIRLWFTDILGTLKGFAITIDELEGVLRNGASFDGASIEGLTRADESDMIAMPDPSTFQVLPWRPSKDAVARMFCDIETPTGDSSAADGRQILRRNLMRAADMGFTFYVAPEIEYYYDMGEAKEAERSNRSGYFDQTSVDGTGADLRRDTVLTLEKMGIPVKHSHHEVGDGQHEIDLRHTNALTMADSIITFKVIAKELAAPAGAYATFMPRPFGDRHGSGMHTHMSLFEGDNNAFFDAEDEKNLSETGKHFIAGLMRHAADICVVTNQWINSYKRLLPGLEAPIFASWSTQNFGDLVRVPSYRPGREESIRIEYRAPDAAANPYLLFSVLLAAGLDGIENKLPLPEPLDDDVFRMSDTELNERGVARLPRTLDEAIRLAENSELLEKALGSTVMSNFLANKRIEWQEFSNTVTDFELKRYRHL</sequence>
<evidence type="ECO:0000256" key="2">
    <source>
        <dbReference type="ARBA" id="ARBA00022598"/>
    </source>
</evidence>
<dbReference type="GO" id="GO:0004356">
    <property type="term" value="F:glutamine synthetase activity"/>
    <property type="evidence" value="ECO:0007669"/>
    <property type="project" value="InterPro"/>
</dbReference>
<dbReference type="Pfam" id="PF03951">
    <property type="entry name" value="Gln-synt_N"/>
    <property type="match status" value="1"/>
</dbReference>
<dbReference type="SUPFAM" id="SSF54368">
    <property type="entry name" value="Glutamine synthetase, N-terminal domain"/>
    <property type="match status" value="1"/>
</dbReference>
<dbReference type="Gene3D" id="3.30.590.10">
    <property type="entry name" value="Glutamine synthetase/guanido kinase, catalytic domain"/>
    <property type="match status" value="1"/>
</dbReference>
<dbReference type="GO" id="GO:0006542">
    <property type="term" value="P:glutamine biosynthetic process"/>
    <property type="evidence" value="ECO:0007669"/>
    <property type="project" value="InterPro"/>
</dbReference>
<comment type="similarity">
    <text evidence="1 5 6">Belongs to the glutamine synthetase family.</text>
</comment>
<dbReference type="PROSITE" id="PS51987">
    <property type="entry name" value="GS_CATALYTIC"/>
    <property type="match status" value="1"/>
</dbReference>
<dbReference type="Proteomes" id="UP001219901">
    <property type="component" value="Chromosome"/>
</dbReference>
<keyword evidence="4" id="KW-0067">ATP-binding</keyword>
<name>A0AAJ5ZKA8_9CHLR</name>
<evidence type="ECO:0000259" key="8">
    <source>
        <dbReference type="PROSITE" id="PS51987"/>
    </source>
</evidence>
<accession>A0AAJ5ZKA8</accession>
<dbReference type="EMBL" id="WMBE01000003">
    <property type="protein sequence ID" value="MDG0867321.1"/>
    <property type="molecule type" value="Genomic_DNA"/>
</dbReference>
<dbReference type="InterPro" id="IPR014746">
    <property type="entry name" value="Gln_synth/guanido_kin_cat_dom"/>
</dbReference>
<keyword evidence="11" id="KW-1185">Reference proteome</keyword>
<dbReference type="InterPro" id="IPR036651">
    <property type="entry name" value="Gln_synt_N_sf"/>
</dbReference>
<dbReference type="RefSeq" id="WP_342825575.1">
    <property type="nucleotide sequence ID" value="NZ_CP046146.1"/>
</dbReference>
<dbReference type="InterPro" id="IPR008146">
    <property type="entry name" value="Gln_synth_cat_dom"/>
</dbReference>
<reference evidence="11 12" key="1">
    <citation type="submission" date="2019-11" db="EMBL/GenBank/DDBJ databases">
        <authorList>
            <person name="Cho J.-C."/>
        </authorList>
    </citation>
    <scope>NUCLEOTIDE SEQUENCE [LARGE SCALE GENOMIC DNA]</scope>
    <source>
        <strain evidence="10 11">JH1073</strain>
        <strain evidence="9 12">JH702</strain>
    </source>
</reference>
<evidence type="ECO:0000313" key="10">
    <source>
        <dbReference type="EMBL" id="WFG40291.1"/>
    </source>
</evidence>
<evidence type="ECO:0000256" key="1">
    <source>
        <dbReference type="ARBA" id="ARBA00009897"/>
    </source>
</evidence>
<gene>
    <name evidence="9" type="ORF">GKO46_09590</name>
    <name evidence="10" type="ORF">GKO48_11950</name>
</gene>
<dbReference type="EMBL" id="CP046147">
    <property type="protein sequence ID" value="WFG40291.1"/>
    <property type="molecule type" value="Genomic_DNA"/>
</dbReference>
<evidence type="ECO:0000313" key="9">
    <source>
        <dbReference type="EMBL" id="MDG0867321.1"/>
    </source>
</evidence>
<evidence type="ECO:0000313" key="12">
    <source>
        <dbReference type="Proteomes" id="UP001321249"/>
    </source>
</evidence>
<evidence type="ECO:0000256" key="6">
    <source>
        <dbReference type="RuleBase" id="RU000384"/>
    </source>
</evidence>
<reference evidence="11" key="3">
    <citation type="submission" date="2023-06" db="EMBL/GenBank/DDBJ databases">
        <title>Pangenomics reveal diversification of enzyme families and niche specialization in globally abundant SAR202 bacteria.</title>
        <authorList>
            <person name="Saw J.H.W."/>
        </authorList>
    </citation>
    <scope>NUCLEOTIDE SEQUENCE [LARGE SCALE GENOMIC DNA]</scope>
    <source>
        <strain evidence="11">JH1073</strain>
    </source>
</reference>
<dbReference type="InterPro" id="IPR008147">
    <property type="entry name" value="Gln_synt_N"/>
</dbReference>
<feature type="domain" description="GS beta-grasp" evidence="7">
    <location>
        <begin position="27"/>
        <end position="112"/>
    </location>
</feature>
<dbReference type="PANTHER" id="PTHR43785">
    <property type="entry name" value="GAMMA-GLUTAMYLPUTRESCINE SYNTHETASE"/>
    <property type="match status" value="1"/>
</dbReference>
<dbReference type="PANTHER" id="PTHR43785:SF12">
    <property type="entry name" value="TYPE-1 GLUTAMINE SYNTHETASE 2"/>
    <property type="match status" value="1"/>
</dbReference>
<dbReference type="PROSITE" id="PS51986">
    <property type="entry name" value="GS_BETA_GRASP"/>
    <property type="match status" value="1"/>
</dbReference>
<evidence type="ECO:0000313" key="11">
    <source>
        <dbReference type="Proteomes" id="UP001219901"/>
    </source>
</evidence>
<evidence type="ECO:0000256" key="4">
    <source>
        <dbReference type="ARBA" id="ARBA00022840"/>
    </source>
</evidence>
<evidence type="ECO:0000259" key="7">
    <source>
        <dbReference type="PROSITE" id="PS51986"/>
    </source>
</evidence>
<organism evidence="10 11">
    <name type="scientific">Candidatus Lucifugimonas marina</name>
    <dbReference type="NCBI Taxonomy" id="3038979"/>
    <lineage>
        <taxon>Bacteria</taxon>
        <taxon>Bacillati</taxon>
        <taxon>Chloroflexota</taxon>
        <taxon>Dehalococcoidia</taxon>
        <taxon>SAR202 cluster</taxon>
        <taxon>Candidatus Lucifugimonadales</taxon>
        <taxon>Candidatus Lucifugimonadaceae</taxon>
        <taxon>Candidatus Lucifugimonas</taxon>
    </lineage>
</organism>
<dbReference type="Pfam" id="PF00120">
    <property type="entry name" value="Gln-synt_C"/>
    <property type="match status" value="1"/>
</dbReference>
<protein>
    <submittedName>
        <fullName evidence="10">Glutamine synthetase</fullName>
    </submittedName>
</protein>